<feature type="chain" id="PRO_5034721347" evidence="4">
    <location>
        <begin position="28"/>
        <end position="620"/>
    </location>
</feature>
<dbReference type="PIRSF" id="PIRSF000137">
    <property type="entry name" value="Alcohol_oxidase"/>
    <property type="match status" value="1"/>
</dbReference>
<dbReference type="Gene3D" id="3.50.50.60">
    <property type="entry name" value="FAD/NAD(P)-binding domain"/>
    <property type="match status" value="1"/>
</dbReference>
<dbReference type="Pfam" id="PF00732">
    <property type="entry name" value="GMC_oxred_N"/>
    <property type="match status" value="1"/>
</dbReference>
<feature type="active site" description="Proton donor" evidence="3">
    <location>
        <position position="556"/>
    </location>
</feature>
<dbReference type="InterPro" id="IPR007867">
    <property type="entry name" value="GMC_OxRtase_C"/>
</dbReference>
<keyword evidence="7" id="KW-1185">Reference proteome</keyword>
<protein>
    <submittedName>
        <fullName evidence="6">GMC oxidoreductase</fullName>
    </submittedName>
</protein>
<evidence type="ECO:0000256" key="4">
    <source>
        <dbReference type="SAM" id="SignalP"/>
    </source>
</evidence>
<dbReference type="EMBL" id="KV748869">
    <property type="protein sequence ID" value="OCL12515.1"/>
    <property type="molecule type" value="Genomic_DNA"/>
</dbReference>
<dbReference type="OrthoDB" id="269227at2759"/>
<dbReference type="InterPro" id="IPR036188">
    <property type="entry name" value="FAD/NAD-bd_sf"/>
</dbReference>
<dbReference type="PANTHER" id="PTHR11552:SF138">
    <property type="entry name" value="DEHYDROGENASE PKFF-RELATED"/>
    <property type="match status" value="1"/>
</dbReference>
<feature type="signal peptide" evidence="4">
    <location>
        <begin position="1"/>
        <end position="27"/>
    </location>
</feature>
<reference evidence="6 7" key="1">
    <citation type="journal article" date="2016" name="Nat. Commun.">
        <title>Ectomycorrhizal ecology is imprinted in the genome of the dominant symbiotic fungus Cenococcum geophilum.</title>
        <authorList>
            <consortium name="DOE Joint Genome Institute"/>
            <person name="Peter M."/>
            <person name="Kohler A."/>
            <person name="Ohm R.A."/>
            <person name="Kuo A."/>
            <person name="Krutzmann J."/>
            <person name="Morin E."/>
            <person name="Arend M."/>
            <person name="Barry K.W."/>
            <person name="Binder M."/>
            <person name="Choi C."/>
            <person name="Clum A."/>
            <person name="Copeland A."/>
            <person name="Grisel N."/>
            <person name="Haridas S."/>
            <person name="Kipfer T."/>
            <person name="LaButti K."/>
            <person name="Lindquist E."/>
            <person name="Lipzen A."/>
            <person name="Maire R."/>
            <person name="Meier B."/>
            <person name="Mihaltcheva S."/>
            <person name="Molinier V."/>
            <person name="Murat C."/>
            <person name="Poggeler S."/>
            <person name="Quandt C.A."/>
            <person name="Sperisen C."/>
            <person name="Tritt A."/>
            <person name="Tisserant E."/>
            <person name="Crous P.W."/>
            <person name="Henrissat B."/>
            <person name="Nehls U."/>
            <person name="Egli S."/>
            <person name="Spatafora J.W."/>
            <person name="Grigoriev I.V."/>
            <person name="Martin F.M."/>
        </authorList>
    </citation>
    <scope>NUCLEOTIDE SEQUENCE [LARGE SCALE GENOMIC DNA]</scope>
    <source>
        <strain evidence="6 7">CBS 207.34</strain>
    </source>
</reference>
<feature type="active site" description="Proton acceptor" evidence="3">
    <location>
        <position position="600"/>
    </location>
</feature>
<proteinExistence type="inferred from homology"/>
<evidence type="ECO:0000313" key="7">
    <source>
        <dbReference type="Proteomes" id="UP000250140"/>
    </source>
</evidence>
<sequence>MRSKRFQNMAIPSLFLSALSLISFANALDIISGQQLLGSSFGIPGINQTFDYVIVGGGNAGLAIASRLSENSSNLVAVIEAGSFYELGNGNWSEIPRYVVQWTGKALTDVNPLIDWGFATVPQAGLLGNPPVHYARGKTLGGCTARNNMAYHRGTKDSYKIWADAVGDSSYEWDSFNPLFDKSVTFTPADTSKRLANSTPDHDPATAGAVSGPVSIGYFNYAQSISSWIKRAAAEIGMAPIPGFIGGKLIGSSWNLVTIDPSTQTRDSSETAYLRPSLSRPNLFVYQSTLAKKILFDANKNAVGVLLNTAGKAYQLSASKEVIITGGAFQSPQLLMVSGVGPADTLNKFGIPVIADRPGVGQEMWDHPVTGISRRVNVDGSAVLNTPVKTANAVEEYLNEAAGPLASTGGDILAWEKVPPHIRSTFPNSTLSALSAFPSDWPELEYIARSAYLGATPPDSSDYASIAFVAVAPLSRGNVTISSADMADPPVIDPRWLTHPADQAVAIAGFRRVREMFAQNSMAPVLIGPETLPGNATATDDQILSYIRSTAMTIFHAACTCKMGRANDTMAVVDAKARVYGVQKLRVVDVSAFPVLPPGHPMATVYALAEKISADILAGN</sequence>
<name>A0A8E2JWR7_9PEZI</name>
<dbReference type="PROSITE" id="PS00624">
    <property type="entry name" value="GMC_OXRED_2"/>
    <property type="match status" value="1"/>
</dbReference>
<comment type="similarity">
    <text evidence="1">Belongs to the GMC oxidoreductase family.</text>
</comment>
<dbReference type="Pfam" id="PF05199">
    <property type="entry name" value="GMC_oxred_C"/>
    <property type="match status" value="1"/>
</dbReference>
<dbReference type="GO" id="GO:0044550">
    <property type="term" value="P:secondary metabolite biosynthetic process"/>
    <property type="evidence" value="ECO:0007669"/>
    <property type="project" value="TreeGrafter"/>
</dbReference>
<dbReference type="InterPro" id="IPR012132">
    <property type="entry name" value="GMC_OxRdtase"/>
</dbReference>
<dbReference type="GO" id="GO:0016614">
    <property type="term" value="F:oxidoreductase activity, acting on CH-OH group of donors"/>
    <property type="evidence" value="ECO:0007669"/>
    <property type="project" value="InterPro"/>
</dbReference>
<evidence type="ECO:0000256" key="1">
    <source>
        <dbReference type="ARBA" id="ARBA00010790"/>
    </source>
</evidence>
<evidence type="ECO:0000259" key="5">
    <source>
        <dbReference type="PROSITE" id="PS00624"/>
    </source>
</evidence>
<dbReference type="GO" id="GO:0050660">
    <property type="term" value="F:flavin adenine dinucleotide binding"/>
    <property type="evidence" value="ECO:0007669"/>
    <property type="project" value="InterPro"/>
</dbReference>
<organism evidence="6 7">
    <name type="scientific">Glonium stellatum</name>
    <dbReference type="NCBI Taxonomy" id="574774"/>
    <lineage>
        <taxon>Eukaryota</taxon>
        <taxon>Fungi</taxon>
        <taxon>Dikarya</taxon>
        <taxon>Ascomycota</taxon>
        <taxon>Pezizomycotina</taxon>
        <taxon>Dothideomycetes</taxon>
        <taxon>Pleosporomycetidae</taxon>
        <taxon>Gloniales</taxon>
        <taxon>Gloniaceae</taxon>
        <taxon>Glonium</taxon>
    </lineage>
</organism>
<accession>A0A8E2JWR7</accession>
<dbReference type="PANTHER" id="PTHR11552">
    <property type="entry name" value="GLUCOSE-METHANOL-CHOLINE GMC OXIDOREDUCTASE"/>
    <property type="match status" value="1"/>
</dbReference>
<evidence type="ECO:0000313" key="6">
    <source>
        <dbReference type="EMBL" id="OCL12515.1"/>
    </source>
</evidence>
<keyword evidence="2" id="KW-0325">Glycoprotein</keyword>
<evidence type="ECO:0000256" key="2">
    <source>
        <dbReference type="ARBA" id="ARBA00023180"/>
    </source>
</evidence>
<evidence type="ECO:0000256" key="3">
    <source>
        <dbReference type="PIRSR" id="PIRSR000137-1"/>
    </source>
</evidence>
<dbReference type="AlphaFoldDB" id="A0A8E2JWR7"/>
<dbReference type="Proteomes" id="UP000250140">
    <property type="component" value="Unassembled WGS sequence"/>
</dbReference>
<dbReference type="InterPro" id="IPR000172">
    <property type="entry name" value="GMC_OxRdtase_N"/>
</dbReference>
<dbReference type="SUPFAM" id="SSF51905">
    <property type="entry name" value="FAD/NAD(P)-binding domain"/>
    <property type="match status" value="1"/>
</dbReference>
<gene>
    <name evidence="6" type="ORF">AOQ84DRAFT_334123</name>
</gene>
<dbReference type="Gene3D" id="3.30.560.10">
    <property type="entry name" value="Glucose Oxidase, domain 3"/>
    <property type="match status" value="1"/>
</dbReference>
<dbReference type="SUPFAM" id="SSF54373">
    <property type="entry name" value="FAD-linked reductases, C-terminal domain"/>
    <property type="match status" value="1"/>
</dbReference>
<keyword evidence="4" id="KW-0732">Signal</keyword>
<feature type="domain" description="Glucose-methanol-choline oxidoreductase N-terminal" evidence="5">
    <location>
        <begin position="327"/>
        <end position="341"/>
    </location>
</feature>